<dbReference type="GO" id="GO:0016020">
    <property type="term" value="C:membrane"/>
    <property type="evidence" value="ECO:0007669"/>
    <property type="project" value="UniProtKB-SubCell"/>
</dbReference>
<evidence type="ECO:0000256" key="1">
    <source>
        <dbReference type="ARBA" id="ARBA00004167"/>
    </source>
</evidence>
<evidence type="ECO:0000256" key="6">
    <source>
        <dbReference type="SAM" id="Phobius"/>
    </source>
</evidence>
<comment type="caution">
    <text evidence="8">The sequence shown here is derived from an EMBL/GenBank/DDBJ whole genome shotgun (WGS) entry which is preliminary data.</text>
</comment>
<dbReference type="InterPro" id="IPR045232">
    <property type="entry name" value="FAM234"/>
</dbReference>
<accession>A0AAV8ZUK6</accession>
<feature type="domain" description="FAM234A/B beta-propeller" evidence="7">
    <location>
        <begin position="158"/>
        <end position="270"/>
    </location>
</feature>
<dbReference type="Pfam" id="PF23727">
    <property type="entry name" value="Beta-prop_FAM234A_B"/>
    <property type="match status" value="1"/>
</dbReference>
<keyword evidence="4 6" id="KW-0472">Membrane</keyword>
<sequence length="487" mass="55023">MAHSLQGVYSPLPQSLSDSDSEKEISMEPICTNYGNGLKSTKADNCCRQNGHLSFNMNDEILKIKRVNPKMSTLRKTAFVFSILLCFLPIVIFLWVLPCSDSNTCPARISNWEYQQDNIEIVGQINLVHGAFENNLNVALMYKGSLNTRKILKNGIISFLGSNGAVAWDFQQENDLIDMNCSIIDVDGNGFNDCLVVDEKGLKVIETITGEAVWHAHSAQEKSIPDLDMPVKVEDFDGDGTSELLSIYKKKSFLLISGKTGLALSNIEVSPICTTIANLTTVKSNRKLTIENYDHCPHCRSIISFYDSNNTKLKAWPYQNAFVMSPIPVSFQSTKDNIISLKGHVNGFILKIWEWREYPKKKLTSTARVYKRSVPIHNKTYYLNEISERAVLITFNETDTHIINASSTDIYQICNGPEEENSCQPDYKNQQNSLLIADMDHDNSQELISYSSSYVKRDEDGNESWHLVSYLKVFRLESELPKLYGSK</sequence>
<gene>
    <name evidence="8" type="ORF">NQ314_001151</name>
</gene>
<evidence type="ECO:0000256" key="3">
    <source>
        <dbReference type="ARBA" id="ARBA00022989"/>
    </source>
</evidence>
<dbReference type="AlphaFoldDB" id="A0AAV8ZUK6"/>
<evidence type="ECO:0000256" key="4">
    <source>
        <dbReference type="ARBA" id="ARBA00023136"/>
    </source>
</evidence>
<organism evidence="8 9">
    <name type="scientific">Rhamnusium bicolor</name>
    <dbReference type="NCBI Taxonomy" id="1586634"/>
    <lineage>
        <taxon>Eukaryota</taxon>
        <taxon>Metazoa</taxon>
        <taxon>Ecdysozoa</taxon>
        <taxon>Arthropoda</taxon>
        <taxon>Hexapoda</taxon>
        <taxon>Insecta</taxon>
        <taxon>Pterygota</taxon>
        <taxon>Neoptera</taxon>
        <taxon>Endopterygota</taxon>
        <taxon>Coleoptera</taxon>
        <taxon>Polyphaga</taxon>
        <taxon>Cucujiformia</taxon>
        <taxon>Chrysomeloidea</taxon>
        <taxon>Cerambycidae</taxon>
        <taxon>Lepturinae</taxon>
        <taxon>Rhagiini</taxon>
        <taxon>Rhamnusium</taxon>
    </lineage>
</organism>
<proteinExistence type="predicted"/>
<keyword evidence="3 6" id="KW-1133">Transmembrane helix</keyword>
<keyword evidence="2 6" id="KW-0812">Transmembrane</keyword>
<protein>
    <recommendedName>
        <fullName evidence="7">FAM234A/B beta-propeller domain-containing protein</fullName>
    </recommendedName>
</protein>
<dbReference type="Proteomes" id="UP001162156">
    <property type="component" value="Unassembled WGS sequence"/>
</dbReference>
<dbReference type="PANTHER" id="PTHR21419:SF29">
    <property type="entry name" value="LD24894P"/>
    <property type="match status" value="1"/>
</dbReference>
<keyword evidence="9" id="KW-1185">Reference proteome</keyword>
<feature type="region of interest" description="Disordered" evidence="5">
    <location>
        <begin position="1"/>
        <end position="21"/>
    </location>
</feature>
<dbReference type="InterPro" id="IPR028994">
    <property type="entry name" value="Integrin_alpha_N"/>
</dbReference>
<evidence type="ECO:0000313" key="9">
    <source>
        <dbReference type="Proteomes" id="UP001162156"/>
    </source>
</evidence>
<evidence type="ECO:0000256" key="2">
    <source>
        <dbReference type="ARBA" id="ARBA00022692"/>
    </source>
</evidence>
<feature type="transmembrane region" description="Helical" evidence="6">
    <location>
        <begin position="78"/>
        <end position="97"/>
    </location>
</feature>
<dbReference type="PANTHER" id="PTHR21419">
    <property type="match status" value="1"/>
</dbReference>
<name>A0AAV8ZUK6_9CUCU</name>
<reference evidence="8" key="1">
    <citation type="journal article" date="2023" name="Insect Mol. Biol.">
        <title>Genome sequencing provides insights into the evolution of gene families encoding plant cell wall-degrading enzymes in longhorned beetles.</title>
        <authorList>
            <person name="Shin N.R."/>
            <person name="Okamura Y."/>
            <person name="Kirsch R."/>
            <person name="Pauchet Y."/>
        </authorList>
    </citation>
    <scope>NUCLEOTIDE SEQUENCE</scope>
    <source>
        <strain evidence="8">RBIC_L_NR</strain>
    </source>
</reference>
<comment type="subcellular location">
    <subcellularLocation>
        <location evidence="1">Membrane</location>
        <topology evidence="1">Single-pass membrane protein</topology>
    </subcellularLocation>
</comment>
<dbReference type="SUPFAM" id="SSF69318">
    <property type="entry name" value="Integrin alpha N-terminal domain"/>
    <property type="match status" value="1"/>
</dbReference>
<dbReference type="EMBL" id="JANEYF010000334">
    <property type="protein sequence ID" value="KAJ8970616.1"/>
    <property type="molecule type" value="Genomic_DNA"/>
</dbReference>
<evidence type="ECO:0000259" key="7">
    <source>
        <dbReference type="Pfam" id="PF23727"/>
    </source>
</evidence>
<evidence type="ECO:0000313" key="8">
    <source>
        <dbReference type="EMBL" id="KAJ8970616.1"/>
    </source>
</evidence>
<evidence type="ECO:0000256" key="5">
    <source>
        <dbReference type="SAM" id="MobiDB-lite"/>
    </source>
</evidence>
<dbReference type="InterPro" id="IPR055409">
    <property type="entry name" value="Beta-prop_FAM234A_B"/>
</dbReference>